<keyword evidence="3" id="KW-1185">Reference proteome</keyword>
<accession>A0ABW5LTT1</accession>
<evidence type="ECO:0000256" key="1">
    <source>
        <dbReference type="SAM" id="SignalP"/>
    </source>
</evidence>
<feature type="signal peptide" evidence="1">
    <location>
        <begin position="1"/>
        <end position="22"/>
    </location>
</feature>
<dbReference type="Gene3D" id="2.40.128.410">
    <property type="match status" value="1"/>
</dbReference>
<evidence type="ECO:0000313" key="2">
    <source>
        <dbReference type="EMBL" id="MFD2567661.1"/>
    </source>
</evidence>
<dbReference type="PROSITE" id="PS51257">
    <property type="entry name" value="PROKAR_LIPOPROTEIN"/>
    <property type="match status" value="1"/>
</dbReference>
<dbReference type="Pfam" id="PF14059">
    <property type="entry name" value="DUF4251"/>
    <property type="match status" value="1"/>
</dbReference>
<dbReference type="Proteomes" id="UP001597508">
    <property type="component" value="Unassembled WGS sequence"/>
</dbReference>
<dbReference type="EMBL" id="JBHULH010000004">
    <property type="protein sequence ID" value="MFD2567661.1"/>
    <property type="molecule type" value="Genomic_DNA"/>
</dbReference>
<proteinExistence type="predicted"/>
<feature type="chain" id="PRO_5045537155" evidence="1">
    <location>
        <begin position="23"/>
        <end position="181"/>
    </location>
</feature>
<organism evidence="2 3">
    <name type="scientific">Pseudotenacibaculum haliotis</name>
    <dbReference type="NCBI Taxonomy" id="1862138"/>
    <lineage>
        <taxon>Bacteria</taxon>
        <taxon>Pseudomonadati</taxon>
        <taxon>Bacteroidota</taxon>
        <taxon>Flavobacteriia</taxon>
        <taxon>Flavobacteriales</taxon>
        <taxon>Flavobacteriaceae</taxon>
        <taxon>Pseudotenacibaculum</taxon>
    </lineage>
</organism>
<gene>
    <name evidence="2" type="ORF">ACFSRZ_09775</name>
</gene>
<comment type="caution">
    <text evidence="2">The sequence shown here is derived from an EMBL/GenBank/DDBJ whole genome shotgun (WGS) entry which is preliminary data.</text>
</comment>
<keyword evidence="1" id="KW-0732">Signal</keyword>
<reference evidence="3" key="1">
    <citation type="journal article" date="2019" name="Int. J. Syst. Evol. Microbiol.">
        <title>The Global Catalogue of Microorganisms (GCM) 10K type strain sequencing project: providing services to taxonomists for standard genome sequencing and annotation.</title>
        <authorList>
            <consortium name="The Broad Institute Genomics Platform"/>
            <consortium name="The Broad Institute Genome Sequencing Center for Infectious Disease"/>
            <person name="Wu L."/>
            <person name="Ma J."/>
        </authorList>
    </citation>
    <scope>NUCLEOTIDE SEQUENCE [LARGE SCALE GENOMIC DNA]</scope>
    <source>
        <strain evidence="3">KCTC 52127</strain>
    </source>
</reference>
<protein>
    <submittedName>
        <fullName evidence="2">DUF4251 domain-containing protein</fullName>
    </submittedName>
</protein>
<dbReference type="InterPro" id="IPR025347">
    <property type="entry name" value="DUF4251"/>
</dbReference>
<name>A0ABW5LTT1_9FLAO</name>
<sequence length="181" mass="20321">MRNFVIALVGLLFIVSCNSTQSAAKTTENLKSLSEWVDGKKIKVVANSASPLAANEFANFGLLPQGSTANRIFLTGNDFISIKGDHVVVDLPYYGVRQQSTAFDYNNSGVRFEGIPDHYEVKYDEKRRTYTMEMELKNGKEAFDVMIKLYPTLRATIHVNTTRRTAISYQARVKELPADTK</sequence>
<evidence type="ECO:0000313" key="3">
    <source>
        <dbReference type="Proteomes" id="UP001597508"/>
    </source>
</evidence>
<dbReference type="RefSeq" id="WP_379666371.1">
    <property type="nucleotide sequence ID" value="NZ_JBHULH010000004.1"/>
</dbReference>